<evidence type="ECO:0000313" key="2">
    <source>
        <dbReference type="Proteomes" id="UP000701801"/>
    </source>
</evidence>
<sequence length="228" mass="25608">MVTQQPKLFDVLKLSVVPEEFGDTSVYVEAMDVDQIGILLVPMDDKADGGWCDVSHLMDTLKNACFEPILEERVAVLEKLAGSVNETDHHKLHIVLEAKFSRKCDIIDGYTENLPMLLGRVLEVLEKANGKAMAGRGRWPILPVSWYTGKPSPDLSVQITDIRKYLFHILEFQSKIGYNLREYSHLLRSNLGTMCHVNLVEDRPEFQAVEAPSTPSQVRLSEVLSSLG</sequence>
<dbReference type="EMBL" id="CAJVRM010000356">
    <property type="protein sequence ID" value="CAG8980099.1"/>
    <property type="molecule type" value="Genomic_DNA"/>
</dbReference>
<gene>
    <name evidence="1" type="ORF">HYALB_00012565</name>
</gene>
<accession>A0A9N9Q9I5</accession>
<comment type="caution">
    <text evidence="1">The sequence shown here is derived from an EMBL/GenBank/DDBJ whole genome shotgun (WGS) entry which is preliminary data.</text>
</comment>
<dbReference type="AlphaFoldDB" id="A0A9N9Q9I5"/>
<protein>
    <submittedName>
        <fullName evidence="1">Uncharacterized protein</fullName>
    </submittedName>
</protein>
<proteinExistence type="predicted"/>
<organism evidence="1 2">
    <name type="scientific">Hymenoscyphus albidus</name>
    <dbReference type="NCBI Taxonomy" id="595503"/>
    <lineage>
        <taxon>Eukaryota</taxon>
        <taxon>Fungi</taxon>
        <taxon>Dikarya</taxon>
        <taxon>Ascomycota</taxon>
        <taxon>Pezizomycotina</taxon>
        <taxon>Leotiomycetes</taxon>
        <taxon>Helotiales</taxon>
        <taxon>Helotiaceae</taxon>
        <taxon>Hymenoscyphus</taxon>
    </lineage>
</organism>
<reference evidence="1" key="1">
    <citation type="submission" date="2021-07" db="EMBL/GenBank/DDBJ databases">
        <authorList>
            <person name="Durling M."/>
        </authorList>
    </citation>
    <scope>NUCLEOTIDE SEQUENCE</scope>
</reference>
<dbReference type="Proteomes" id="UP000701801">
    <property type="component" value="Unassembled WGS sequence"/>
</dbReference>
<name>A0A9N9Q9I5_9HELO</name>
<keyword evidence="2" id="KW-1185">Reference proteome</keyword>
<evidence type="ECO:0000313" key="1">
    <source>
        <dbReference type="EMBL" id="CAG8980099.1"/>
    </source>
</evidence>